<reference evidence="11" key="1">
    <citation type="submission" date="2022-03" db="EMBL/GenBank/DDBJ databases">
        <authorList>
            <person name="Lindestad O."/>
        </authorList>
    </citation>
    <scope>NUCLEOTIDE SEQUENCE</scope>
</reference>
<keyword evidence="12" id="KW-1185">Reference proteome</keyword>
<feature type="domain" description="LIM zinc-binding" evidence="10">
    <location>
        <begin position="46"/>
        <end position="107"/>
    </location>
</feature>
<keyword evidence="5 9" id="KW-0440">LIM domain</keyword>
<accession>A0A8S4QXX3</accession>
<feature type="domain" description="LIM zinc-binding" evidence="10">
    <location>
        <begin position="112"/>
        <end position="169"/>
    </location>
</feature>
<organism evidence="11 12">
    <name type="scientific">Pararge aegeria aegeria</name>
    <dbReference type="NCBI Taxonomy" id="348720"/>
    <lineage>
        <taxon>Eukaryota</taxon>
        <taxon>Metazoa</taxon>
        <taxon>Ecdysozoa</taxon>
        <taxon>Arthropoda</taxon>
        <taxon>Hexapoda</taxon>
        <taxon>Insecta</taxon>
        <taxon>Pterygota</taxon>
        <taxon>Neoptera</taxon>
        <taxon>Endopterygota</taxon>
        <taxon>Lepidoptera</taxon>
        <taxon>Glossata</taxon>
        <taxon>Ditrysia</taxon>
        <taxon>Papilionoidea</taxon>
        <taxon>Nymphalidae</taxon>
        <taxon>Satyrinae</taxon>
        <taxon>Satyrini</taxon>
        <taxon>Parargina</taxon>
        <taxon>Pararge</taxon>
    </lineage>
</organism>
<evidence type="ECO:0000313" key="11">
    <source>
        <dbReference type="EMBL" id="CAH2218335.1"/>
    </source>
</evidence>
<comment type="subcellular location">
    <subcellularLocation>
        <location evidence="1">Nucleus</location>
    </subcellularLocation>
</comment>
<dbReference type="GO" id="GO:0046872">
    <property type="term" value="F:metal ion binding"/>
    <property type="evidence" value="ECO:0007669"/>
    <property type="project" value="UniProtKB-KW"/>
</dbReference>
<keyword evidence="2 9" id="KW-0479">Metal-binding</keyword>
<evidence type="ECO:0000256" key="8">
    <source>
        <dbReference type="ARBA" id="ARBA00023242"/>
    </source>
</evidence>
<name>A0A8S4QXX3_9NEOP</name>
<comment type="caution">
    <text evidence="11">The sequence shown here is derived from an EMBL/GenBank/DDBJ whole genome shotgun (WGS) entry which is preliminary data.</text>
</comment>
<protein>
    <submittedName>
        <fullName evidence="11">Jg2171 protein</fullName>
    </submittedName>
</protein>
<dbReference type="FunFam" id="2.10.110.10:FF:000006">
    <property type="entry name" value="LIM homeobox transcription factor 1-beta"/>
    <property type="match status" value="2"/>
</dbReference>
<evidence type="ECO:0000256" key="7">
    <source>
        <dbReference type="ARBA" id="ARBA00023155"/>
    </source>
</evidence>
<dbReference type="OrthoDB" id="9990008at2759"/>
<dbReference type="SMART" id="SM00132">
    <property type="entry name" value="LIM"/>
    <property type="match status" value="2"/>
</dbReference>
<evidence type="ECO:0000256" key="6">
    <source>
        <dbReference type="ARBA" id="ARBA00023125"/>
    </source>
</evidence>
<keyword evidence="7" id="KW-0371">Homeobox</keyword>
<dbReference type="AlphaFoldDB" id="A0A8S4QXX3"/>
<dbReference type="Proteomes" id="UP000838756">
    <property type="component" value="Unassembled WGS sequence"/>
</dbReference>
<dbReference type="GO" id="GO:0000977">
    <property type="term" value="F:RNA polymerase II transcription regulatory region sequence-specific DNA binding"/>
    <property type="evidence" value="ECO:0007669"/>
    <property type="project" value="TreeGrafter"/>
</dbReference>
<keyword evidence="6" id="KW-0238">DNA-binding</keyword>
<dbReference type="PROSITE" id="PS00478">
    <property type="entry name" value="LIM_DOMAIN_1"/>
    <property type="match status" value="2"/>
</dbReference>
<evidence type="ECO:0000259" key="10">
    <source>
        <dbReference type="PROSITE" id="PS50023"/>
    </source>
</evidence>
<evidence type="ECO:0000256" key="1">
    <source>
        <dbReference type="ARBA" id="ARBA00004123"/>
    </source>
</evidence>
<proteinExistence type="predicted"/>
<dbReference type="PROSITE" id="PS50023">
    <property type="entry name" value="LIM_DOMAIN_2"/>
    <property type="match status" value="2"/>
</dbReference>
<keyword evidence="3" id="KW-0677">Repeat</keyword>
<keyword evidence="4 9" id="KW-0862">Zinc</keyword>
<keyword evidence="8" id="KW-0539">Nucleus</keyword>
<evidence type="ECO:0000313" key="12">
    <source>
        <dbReference type="Proteomes" id="UP000838756"/>
    </source>
</evidence>
<dbReference type="GO" id="GO:0000981">
    <property type="term" value="F:DNA-binding transcription factor activity, RNA polymerase II-specific"/>
    <property type="evidence" value="ECO:0007669"/>
    <property type="project" value="TreeGrafter"/>
</dbReference>
<evidence type="ECO:0000256" key="5">
    <source>
        <dbReference type="ARBA" id="ARBA00023038"/>
    </source>
</evidence>
<evidence type="ECO:0000256" key="4">
    <source>
        <dbReference type="ARBA" id="ARBA00022833"/>
    </source>
</evidence>
<dbReference type="GO" id="GO:0005634">
    <property type="term" value="C:nucleus"/>
    <property type="evidence" value="ECO:0007669"/>
    <property type="project" value="UniProtKB-SubCell"/>
</dbReference>
<dbReference type="PANTHER" id="PTHR24208:SF127">
    <property type="entry name" value="LIM_HOMEOBOX PROTEIN AWH"/>
    <property type="match status" value="1"/>
</dbReference>
<dbReference type="PANTHER" id="PTHR24208">
    <property type="entry name" value="LIM/HOMEOBOX PROTEIN LHX"/>
    <property type="match status" value="1"/>
</dbReference>
<sequence length="169" mass="18935">MYVVSQGDKVATSPFAWRECSVGRRSGRMTSGCWGPMRHIYVTEHRTCCACGEPIADRFLLEVGGGAWHTGCLRCCVCAVQLDRHPSCFLRDRQVYCKQDYANAGVPQTEHRTCCACGEPIADRFLLEVGGGAWHTGCLRCCVCAVQLDRHPSCFLRDRQVYCKQDYAK</sequence>
<dbReference type="InterPro" id="IPR001781">
    <property type="entry name" value="Znf_LIM"/>
</dbReference>
<dbReference type="EMBL" id="CAKXAJ010019424">
    <property type="protein sequence ID" value="CAH2218335.1"/>
    <property type="molecule type" value="Genomic_DNA"/>
</dbReference>
<evidence type="ECO:0000256" key="2">
    <source>
        <dbReference type="ARBA" id="ARBA00022723"/>
    </source>
</evidence>
<dbReference type="Gene3D" id="2.10.110.10">
    <property type="entry name" value="Cysteine Rich Protein"/>
    <property type="match status" value="2"/>
</dbReference>
<dbReference type="InterPro" id="IPR050453">
    <property type="entry name" value="LIM_Homeobox_TF"/>
</dbReference>
<dbReference type="SUPFAM" id="SSF57716">
    <property type="entry name" value="Glucocorticoid receptor-like (DNA-binding domain)"/>
    <property type="match status" value="3"/>
</dbReference>
<evidence type="ECO:0000256" key="3">
    <source>
        <dbReference type="ARBA" id="ARBA00022737"/>
    </source>
</evidence>
<gene>
    <name evidence="11" type="primary">jg2171</name>
    <name evidence="11" type="ORF">PAEG_LOCUS6172</name>
</gene>
<dbReference type="Pfam" id="PF00412">
    <property type="entry name" value="LIM"/>
    <property type="match status" value="2"/>
</dbReference>
<dbReference type="GO" id="GO:0030182">
    <property type="term" value="P:neuron differentiation"/>
    <property type="evidence" value="ECO:0007669"/>
    <property type="project" value="TreeGrafter"/>
</dbReference>
<evidence type="ECO:0000256" key="9">
    <source>
        <dbReference type="PROSITE-ProRule" id="PRU00125"/>
    </source>
</evidence>